<dbReference type="InterPro" id="IPR000566">
    <property type="entry name" value="Lipocln_cytosolic_FA-bd_dom"/>
</dbReference>
<dbReference type="PRINTS" id="PR01273">
    <property type="entry name" value="INVTBRTCOLOR"/>
</dbReference>
<dbReference type="Pfam" id="PF08212">
    <property type="entry name" value="Lipocalin_2"/>
    <property type="match status" value="1"/>
</dbReference>
<accession>A0AA39FKY9</accession>
<dbReference type="InterPro" id="IPR012674">
    <property type="entry name" value="Calycin"/>
</dbReference>
<dbReference type="GO" id="GO:0000302">
    <property type="term" value="P:response to reactive oxygen species"/>
    <property type="evidence" value="ECO:0007669"/>
    <property type="project" value="TreeGrafter"/>
</dbReference>
<dbReference type="InterPro" id="IPR022271">
    <property type="entry name" value="Lipocalin_ApoD"/>
</dbReference>
<feature type="domain" description="Lipocalin/cytosolic fatty-acid binding" evidence="4">
    <location>
        <begin position="20"/>
        <end position="158"/>
    </location>
</feature>
<dbReference type="Proteomes" id="UP001168990">
    <property type="component" value="Unassembled WGS sequence"/>
</dbReference>
<evidence type="ECO:0000313" key="5">
    <source>
        <dbReference type="EMBL" id="KAK0171214.1"/>
    </source>
</evidence>
<evidence type="ECO:0000313" key="6">
    <source>
        <dbReference type="Proteomes" id="UP001168990"/>
    </source>
</evidence>
<dbReference type="EMBL" id="JAQQBS010000003">
    <property type="protein sequence ID" value="KAK0171214.1"/>
    <property type="molecule type" value="Genomic_DNA"/>
</dbReference>
<dbReference type="GO" id="GO:0031409">
    <property type="term" value="F:pigment binding"/>
    <property type="evidence" value="ECO:0007669"/>
    <property type="project" value="InterPro"/>
</dbReference>
<reference evidence="5" key="1">
    <citation type="journal article" date="2023" name="bioRxiv">
        <title>Scaffold-level genome assemblies of two parasitoid biocontrol wasps reveal the parthenogenesis mechanism and an associated novel virus.</title>
        <authorList>
            <person name="Inwood S."/>
            <person name="Skelly J."/>
            <person name="Guhlin J."/>
            <person name="Harrop T."/>
            <person name="Goldson S."/>
            <person name="Dearden P."/>
        </authorList>
    </citation>
    <scope>NUCLEOTIDE SEQUENCE</scope>
    <source>
        <strain evidence="5">Irish</strain>
        <tissue evidence="5">Whole body</tissue>
    </source>
</reference>
<organism evidence="5 6">
    <name type="scientific">Microctonus aethiopoides</name>
    <dbReference type="NCBI Taxonomy" id="144406"/>
    <lineage>
        <taxon>Eukaryota</taxon>
        <taxon>Metazoa</taxon>
        <taxon>Ecdysozoa</taxon>
        <taxon>Arthropoda</taxon>
        <taxon>Hexapoda</taxon>
        <taxon>Insecta</taxon>
        <taxon>Pterygota</taxon>
        <taxon>Neoptera</taxon>
        <taxon>Endopterygota</taxon>
        <taxon>Hymenoptera</taxon>
        <taxon>Apocrita</taxon>
        <taxon>Ichneumonoidea</taxon>
        <taxon>Braconidae</taxon>
        <taxon>Euphorinae</taxon>
        <taxon>Microctonus</taxon>
    </lineage>
</organism>
<dbReference type="Gene3D" id="2.40.128.20">
    <property type="match status" value="1"/>
</dbReference>
<dbReference type="PIRSF" id="PIRSF036893">
    <property type="entry name" value="Lipocalin_ApoD"/>
    <property type="match status" value="1"/>
</dbReference>
<evidence type="ECO:0000256" key="2">
    <source>
        <dbReference type="ARBA" id="ARBA00023157"/>
    </source>
</evidence>
<evidence type="ECO:0000259" key="4">
    <source>
        <dbReference type="Pfam" id="PF08212"/>
    </source>
</evidence>
<dbReference type="GO" id="GO:0006629">
    <property type="term" value="P:lipid metabolic process"/>
    <property type="evidence" value="ECO:0007669"/>
    <property type="project" value="TreeGrafter"/>
</dbReference>
<dbReference type="PANTHER" id="PTHR10612:SF34">
    <property type="entry name" value="APOLIPOPROTEIN D"/>
    <property type="match status" value="1"/>
</dbReference>
<protein>
    <recommendedName>
        <fullName evidence="4">Lipocalin/cytosolic fatty-acid binding domain-containing protein</fullName>
    </recommendedName>
</protein>
<name>A0AA39FKY9_9HYME</name>
<reference evidence="5" key="2">
    <citation type="submission" date="2023-03" db="EMBL/GenBank/DDBJ databases">
        <authorList>
            <person name="Inwood S.N."/>
            <person name="Skelly J.G."/>
            <person name="Guhlin J."/>
            <person name="Harrop T.W.R."/>
            <person name="Goldson S.G."/>
            <person name="Dearden P.K."/>
        </authorList>
    </citation>
    <scope>NUCLEOTIDE SEQUENCE</scope>
    <source>
        <strain evidence="5">Irish</strain>
        <tissue evidence="5">Whole body</tissue>
    </source>
</reference>
<dbReference type="GO" id="GO:0005737">
    <property type="term" value="C:cytoplasm"/>
    <property type="evidence" value="ECO:0007669"/>
    <property type="project" value="TreeGrafter"/>
</dbReference>
<gene>
    <name evidence="5" type="ORF">PV328_008965</name>
</gene>
<comment type="similarity">
    <text evidence="1 3">Belongs to the calycin superfamily. Lipocalin family.</text>
</comment>
<dbReference type="PROSITE" id="PS00213">
    <property type="entry name" value="LIPOCALIN"/>
    <property type="match status" value="1"/>
</dbReference>
<keyword evidence="2" id="KW-1015">Disulfide bond</keyword>
<evidence type="ECO:0000256" key="1">
    <source>
        <dbReference type="ARBA" id="ARBA00006889"/>
    </source>
</evidence>
<dbReference type="InterPro" id="IPR022272">
    <property type="entry name" value="Lipocalin_CS"/>
</dbReference>
<evidence type="ECO:0000256" key="3">
    <source>
        <dbReference type="PIRNR" id="PIRNR036893"/>
    </source>
</evidence>
<comment type="caution">
    <text evidence="5">The sequence shown here is derived from an EMBL/GenBank/DDBJ whole genome shotgun (WGS) entry which is preliminary data.</text>
</comment>
<dbReference type="PANTHER" id="PTHR10612">
    <property type="entry name" value="APOLIPOPROTEIN D"/>
    <property type="match status" value="1"/>
</dbReference>
<dbReference type="InterPro" id="IPR003057">
    <property type="entry name" value="Invtbrt_color"/>
</dbReference>
<dbReference type="SUPFAM" id="SSF50814">
    <property type="entry name" value="Lipocalins"/>
    <property type="match status" value="1"/>
</dbReference>
<dbReference type="AlphaFoldDB" id="A0AA39FKY9"/>
<keyword evidence="6" id="KW-1185">Reference proteome</keyword>
<sequence length="171" mass="19800">MAQLSHYGPCPIVEPMKNFNINNFTGMWYEIKRYPSLFEKNQKCNYVNFTLINNGEILIDKFAINYISGKEIRISSVARLTSNPSVAQLSLPFLKSSAEIITLDTDYKTYGVQMKCQTIGIMSYIFLFVLSRNTKLDYQTDEHIIELLDKQMIPTFPLRNVDQNNCQVTFK</sequence>
<proteinExistence type="inferred from homology"/>